<keyword evidence="3" id="KW-1185">Reference proteome</keyword>
<organism evidence="2 3">
    <name type="scientific">Actinocorallia aurantiaca</name>
    <dbReference type="NCBI Taxonomy" id="46204"/>
    <lineage>
        <taxon>Bacteria</taxon>
        <taxon>Bacillati</taxon>
        <taxon>Actinomycetota</taxon>
        <taxon>Actinomycetes</taxon>
        <taxon>Streptosporangiales</taxon>
        <taxon>Thermomonosporaceae</taxon>
        <taxon>Actinocorallia</taxon>
    </lineage>
</organism>
<dbReference type="RefSeq" id="WP_344449765.1">
    <property type="nucleotide sequence ID" value="NZ_BAAATZ010000006.1"/>
</dbReference>
<reference evidence="2 3" key="1">
    <citation type="journal article" date="2019" name="Int. J. Syst. Evol. Microbiol.">
        <title>The Global Catalogue of Microorganisms (GCM) 10K type strain sequencing project: providing services to taxonomists for standard genome sequencing and annotation.</title>
        <authorList>
            <consortium name="The Broad Institute Genomics Platform"/>
            <consortium name="The Broad Institute Genome Sequencing Center for Infectious Disease"/>
            <person name="Wu L."/>
            <person name="Ma J."/>
        </authorList>
    </citation>
    <scope>NUCLEOTIDE SEQUENCE [LARGE SCALE GENOMIC DNA]</scope>
    <source>
        <strain evidence="2 3">JCM 8201</strain>
    </source>
</reference>
<dbReference type="Proteomes" id="UP001501842">
    <property type="component" value="Unassembled WGS sequence"/>
</dbReference>
<gene>
    <name evidence="2" type="ORF">GCM10010439_17890</name>
</gene>
<comment type="caution">
    <text evidence="2">The sequence shown here is derived from an EMBL/GenBank/DDBJ whole genome shotgun (WGS) entry which is preliminary data.</text>
</comment>
<name>A0ABN3U219_9ACTN</name>
<sequence>MLTSLLLGSLLFEPLEPRPVDPRCEVAATVTCLQTLSGGRPARSLYPRRAAPYVMVRCPEESRFCITTLIAVPKVSTSEVARMAQARLEMPLPVPRTRPSPTSYVGLRTFLWLEPDLWRAYRATAEAAGQRIVLTGRPLRVRWDLGDGQEVCVGSSGPEGPCSHVWTRSSPEPYTVTATVEYEVSWECEGDCDAPAGTLPLLEASGHTRVLVREIQTSVHGSG</sequence>
<proteinExistence type="predicted"/>
<evidence type="ECO:0000259" key="1">
    <source>
        <dbReference type="PROSITE" id="PS50093"/>
    </source>
</evidence>
<protein>
    <recommendedName>
        <fullName evidence="1">PKD domain-containing protein</fullName>
    </recommendedName>
</protein>
<evidence type="ECO:0000313" key="2">
    <source>
        <dbReference type="EMBL" id="GAA2723193.1"/>
    </source>
</evidence>
<feature type="domain" description="PKD" evidence="1">
    <location>
        <begin position="135"/>
        <end position="179"/>
    </location>
</feature>
<accession>A0ABN3U219</accession>
<evidence type="ECO:0000313" key="3">
    <source>
        <dbReference type="Proteomes" id="UP001501842"/>
    </source>
</evidence>
<dbReference type="EMBL" id="BAAATZ010000006">
    <property type="protein sequence ID" value="GAA2723193.1"/>
    <property type="molecule type" value="Genomic_DNA"/>
</dbReference>
<dbReference type="InterPro" id="IPR000601">
    <property type="entry name" value="PKD_dom"/>
</dbReference>
<dbReference type="PROSITE" id="PS50093">
    <property type="entry name" value="PKD"/>
    <property type="match status" value="1"/>
</dbReference>